<evidence type="ECO:0000256" key="5">
    <source>
        <dbReference type="ARBA" id="ARBA00022768"/>
    </source>
</evidence>
<evidence type="ECO:0000259" key="11">
    <source>
        <dbReference type="SMART" id="SM01185"/>
    </source>
</evidence>
<dbReference type="SMART" id="SM01185">
    <property type="entry name" value="EFP"/>
    <property type="match status" value="1"/>
</dbReference>
<sequence>MAEISMNDLKNATNILIDGNVYQVVYFQHARKAQGAAYVRTKLKNLKTGAVLEKTFRSEDKIIEAEVERRPFQFLYKSGDTYHFMDLNNYEQWELSKDVLGDATNYLKEQENVDAIVYNGALLNIELPTTVDLKVVETEPGVRGDTAQGGSKPATLETGAVINVPLFINVGDVVRVDTRTNLYVERVKS</sequence>
<dbReference type="NCBIfam" id="TIGR00038">
    <property type="entry name" value="efp"/>
    <property type="match status" value="1"/>
</dbReference>
<evidence type="ECO:0000256" key="6">
    <source>
        <dbReference type="ARBA" id="ARBA00022917"/>
    </source>
</evidence>
<dbReference type="Gene3D" id="2.30.30.30">
    <property type="match status" value="1"/>
</dbReference>
<keyword evidence="4 7" id="KW-0963">Cytoplasm</keyword>
<evidence type="ECO:0000256" key="8">
    <source>
        <dbReference type="NCBIfam" id="TIGR00038"/>
    </source>
</evidence>
<dbReference type="InterPro" id="IPR013852">
    <property type="entry name" value="Transl_elong_P/YeiP_CS"/>
</dbReference>
<dbReference type="InterPro" id="IPR020599">
    <property type="entry name" value="Transl_elong_fac_P/YeiP"/>
</dbReference>
<evidence type="ECO:0000256" key="2">
    <source>
        <dbReference type="ARBA" id="ARBA00004815"/>
    </source>
</evidence>
<evidence type="ECO:0000256" key="1">
    <source>
        <dbReference type="ARBA" id="ARBA00004496"/>
    </source>
</evidence>
<evidence type="ECO:0000256" key="9">
    <source>
        <dbReference type="RuleBase" id="RU004389"/>
    </source>
</evidence>
<dbReference type="AlphaFoldDB" id="A0A7C5P9K8"/>
<name>A0A7C5P9K8_9BACT</name>
<comment type="function">
    <text evidence="7">Involved in peptide bond synthesis. Stimulates efficient translation and peptide-bond synthesis on native or reconstituted 70S ribosomes in vitro. Probably functions indirectly by altering the affinity of the ribosome for aminoacyl-tRNA, thus increasing their reactivity as acceptors for peptidyl transferase.</text>
</comment>
<dbReference type="Gene3D" id="2.40.50.140">
    <property type="entry name" value="Nucleic acid-binding proteins"/>
    <property type="match status" value="2"/>
</dbReference>
<feature type="domain" description="Translation elongation factor P/YeiP central" evidence="11">
    <location>
        <begin position="69"/>
        <end position="123"/>
    </location>
</feature>
<dbReference type="FunFam" id="2.40.50.140:FF:000004">
    <property type="entry name" value="Elongation factor P"/>
    <property type="match status" value="1"/>
</dbReference>
<dbReference type="SUPFAM" id="SSF50104">
    <property type="entry name" value="Translation proteins SH3-like domain"/>
    <property type="match status" value="1"/>
</dbReference>
<comment type="subcellular location">
    <subcellularLocation>
        <location evidence="1 7">Cytoplasm</location>
    </subcellularLocation>
</comment>
<evidence type="ECO:0000256" key="4">
    <source>
        <dbReference type="ARBA" id="ARBA00022490"/>
    </source>
</evidence>
<dbReference type="SUPFAM" id="SSF50249">
    <property type="entry name" value="Nucleic acid-binding proteins"/>
    <property type="match status" value="2"/>
</dbReference>
<dbReference type="HAMAP" id="MF_00141">
    <property type="entry name" value="EF_P"/>
    <property type="match status" value="1"/>
</dbReference>
<dbReference type="CDD" id="cd05794">
    <property type="entry name" value="S1_EF-P_repeat_2"/>
    <property type="match status" value="1"/>
</dbReference>
<comment type="pathway">
    <text evidence="2 7">Protein biosynthesis; polypeptide chain elongation.</text>
</comment>
<reference evidence="12" key="1">
    <citation type="journal article" date="2020" name="mSystems">
        <title>Genome- and Community-Level Interaction Insights into Carbon Utilization and Element Cycling Functions of Hydrothermarchaeota in Hydrothermal Sediment.</title>
        <authorList>
            <person name="Zhou Z."/>
            <person name="Liu Y."/>
            <person name="Xu W."/>
            <person name="Pan J."/>
            <person name="Luo Z.H."/>
            <person name="Li M."/>
        </authorList>
    </citation>
    <scope>NUCLEOTIDE SEQUENCE [LARGE SCALE GENOMIC DNA]</scope>
    <source>
        <strain evidence="12">SpSt-1019</strain>
    </source>
</reference>
<dbReference type="InterPro" id="IPR008991">
    <property type="entry name" value="Translation_prot_SH3-like_sf"/>
</dbReference>
<dbReference type="PANTHER" id="PTHR30053:SF12">
    <property type="entry name" value="ELONGATION FACTOR P (EF-P) FAMILY PROTEIN"/>
    <property type="match status" value="1"/>
</dbReference>
<dbReference type="NCBIfam" id="NF001810">
    <property type="entry name" value="PRK00529.1"/>
    <property type="match status" value="1"/>
</dbReference>
<dbReference type="SMART" id="SM00841">
    <property type="entry name" value="Elong-fact-P_C"/>
    <property type="match status" value="1"/>
</dbReference>
<dbReference type="Pfam" id="PF09285">
    <property type="entry name" value="Elong-fact-P_C"/>
    <property type="match status" value="1"/>
</dbReference>
<comment type="similarity">
    <text evidence="3 7 9">Belongs to the elongation factor P family.</text>
</comment>
<keyword evidence="5 7" id="KW-0251">Elongation factor</keyword>
<dbReference type="GO" id="GO:0005829">
    <property type="term" value="C:cytosol"/>
    <property type="evidence" value="ECO:0007669"/>
    <property type="project" value="UniProtKB-ARBA"/>
</dbReference>
<dbReference type="EMBL" id="DRUY01000044">
    <property type="protein sequence ID" value="HHI65146.1"/>
    <property type="molecule type" value="Genomic_DNA"/>
</dbReference>
<dbReference type="InterPro" id="IPR011768">
    <property type="entry name" value="Transl_elongation_fac_P"/>
</dbReference>
<protein>
    <recommendedName>
        <fullName evidence="7 8">Elongation factor P</fullName>
        <shortName evidence="7">EF-P</shortName>
    </recommendedName>
</protein>
<evidence type="ECO:0000313" key="12">
    <source>
        <dbReference type="EMBL" id="HHI65146.1"/>
    </source>
</evidence>
<dbReference type="PANTHER" id="PTHR30053">
    <property type="entry name" value="ELONGATION FACTOR P"/>
    <property type="match status" value="1"/>
</dbReference>
<proteinExistence type="inferred from homology"/>
<dbReference type="InterPro" id="IPR013185">
    <property type="entry name" value="Transl_elong_KOW-like"/>
</dbReference>
<dbReference type="FunFam" id="2.30.30.30:FF:000003">
    <property type="entry name" value="Elongation factor P"/>
    <property type="match status" value="1"/>
</dbReference>
<dbReference type="UniPathway" id="UPA00345"/>
<keyword evidence="6 7" id="KW-0648">Protein biosynthesis</keyword>
<evidence type="ECO:0000256" key="3">
    <source>
        <dbReference type="ARBA" id="ARBA00009479"/>
    </source>
</evidence>
<dbReference type="PIRSF" id="PIRSF005901">
    <property type="entry name" value="EF-P"/>
    <property type="match status" value="1"/>
</dbReference>
<gene>
    <name evidence="7 12" type="primary">efp</name>
    <name evidence="12" type="ORF">ENL70_01180</name>
</gene>
<evidence type="ECO:0000259" key="10">
    <source>
        <dbReference type="SMART" id="SM00841"/>
    </source>
</evidence>
<dbReference type="PROSITE" id="PS01275">
    <property type="entry name" value="EFP"/>
    <property type="match status" value="1"/>
</dbReference>
<dbReference type="InterPro" id="IPR015365">
    <property type="entry name" value="Elong-fact-P_C"/>
</dbReference>
<dbReference type="CDD" id="cd04470">
    <property type="entry name" value="S1_EF-P_repeat_1"/>
    <property type="match status" value="1"/>
</dbReference>
<organism evidence="12">
    <name type="scientific">Thermodesulfobium narugense</name>
    <dbReference type="NCBI Taxonomy" id="184064"/>
    <lineage>
        <taxon>Bacteria</taxon>
        <taxon>Pseudomonadati</taxon>
        <taxon>Thermodesulfobiota</taxon>
        <taxon>Thermodesulfobiia</taxon>
        <taxon>Thermodesulfobiales</taxon>
        <taxon>Thermodesulfobiaceae</taxon>
        <taxon>Thermodesulfobium</taxon>
    </lineage>
</organism>
<dbReference type="InterPro" id="IPR001059">
    <property type="entry name" value="Transl_elong_P/YeiP_cen"/>
</dbReference>
<dbReference type="Pfam" id="PF01132">
    <property type="entry name" value="EFP"/>
    <property type="match status" value="1"/>
</dbReference>
<dbReference type="InterPro" id="IPR014722">
    <property type="entry name" value="Rib_uL2_dom2"/>
</dbReference>
<dbReference type="GO" id="GO:0003746">
    <property type="term" value="F:translation elongation factor activity"/>
    <property type="evidence" value="ECO:0007669"/>
    <property type="project" value="UniProtKB-UniRule"/>
</dbReference>
<dbReference type="Pfam" id="PF08207">
    <property type="entry name" value="EFP_N"/>
    <property type="match status" value="1"/>
</dbReference>
<dbReference type="FunFam" id="2.40.50.140:FF:000009">
    <property type="entry name" value="Elongation factor P"/>
    <property type="match status" value="1"/>
</dbReference>
<dbReference type="InterPro" id="IPR012340">
    <property type="entry name" value="NA-bd_OB-fold"/>
</dbReference>
<accession>A0A7C5P9K8</accession>
<evidence type="ECO:0000256" key="7">
    <source>
        <dbReference type="HAMAP-Rule" id="MF_00141"/>
    </source>
</evidence>
<feature type="domain" description="Elongation factor P C-terminal" evidence="10">
    <location>
        <begin position="131"/>
        <end position="186"/>
    </location>
</feature>
<dbReference type="GO" id="GO:0043043">
    <property type="term" value="P:peptide biosynthetic process"/>
    <property type="evidence" value="ECO:0007669"/>
    <property type="project" value="InterPro"/>
</dbReference>
<comment type="caution">
    <text evidence="12">The sequence shown here is derived from an EMBL/GenBank/DDBJ whole genome shotgun (WGS) entry which is preliminary data.</text>
</comment>